<evidence type="ECO:0000313" key="14">
    <source>
        <dbReference type="Proteomes" id="UP001596087"/>
    </source>
</evidence>
<dbReference type="InterPro" id="IPR003594">
    <property type="entry name" value="HATPase_dom"/>
</dbReference>
<evidence type="ECO:0000313" key="13">
    <source>
        <dbReference type="EMBL" id="MFC5179028.1"/>
    </source>
</evidence>
<accession>A0ABW0BP54</accession>
<dbReference type="InterPro" id="IPR036097">
    <property type="entry name" value="HisK_dim/P_sf"/>
</dbReference>
<dbReference type="Proteomes" id="UP001596087">
    <property type="component" value="Unassembled WGS sequence"/>
</dbReference>
<dbReference type="Gene3D" id="3.30.565.10">
    <property type="entry name" value="Histidine kinase-like ATPase, C-terminal domain"/>
    <property type="match status" value="1"/>
</dbReference>
<dbReference type="Gene3D" id="3.30.450.40">
    <property type="match status" value="1"/>
</dbReference>
<evidence type="ECO:0000256" key="7">
    <source>
        <dbReference type="ARBA" id="ARBA00022777"/>
    </source>
</evidence>
<dbReference type="SMART" id="SM00388">
    <property type="entry name" value="HisKA"/>
    <property type="match status" value="1"/>
</dbReference>
<proteinExistence type="predicted"/>
<dbReference type="Pfam" id="PF01590">
    <property type="entry name" value="GAF"/>
    <property type="match status" value="1"/>
</dbReference>
<dbReference type="EC" id="2.7.13.3" evidence="3"/>
<evidence type="ECO:0000256" key="3">
    <source>
        <dbReference type="ARBA" id="ARBA00012438"/>
    </source>
</evidence>
<dbReference type="SUPFAM" id="SSF55874">
    <property type="entry name" value="ATPase domain of HSP90 chaperone/DNA topoisomerase II/histidine kinase"/>
    <property type="match status" value="1"/>
</dbReference>
<feature type="domain" description="Histidine kinase" evidence="12">
    <location>
        <begin position="197"/>
        <end position="409"/>
    </location>
</feature>
<dbReference type="EMBL" id="JBHSKD010000027">
    <property type="protein sequence ID" value="MFC5179028.1"/>
    <property type="molecule type" value="Genomic_DNA"/>
</dbReference>
<dbReference type="InterPro" id="IPR050351">
    <property type="entry name" value="BphY/WalK/GraS-like"/>
</dbReference>
<keyword evidence="5" id="KW-0808">Transferase</keyword>
<evidence type="ECO:0000256" key="9">
    <source>
        <dbReference type="ARBA" id="ARBA00023012"/>
    </source>
</evidence>
<dbReference type="PROSITE" id="PS50109">
    <property type="entry name" value="HIS_KIN"/>
    <property type="match status" value="1"/>
</dbReference>
<dbReference type="SUPFAM" id="SSF55781">
    <property type="entry name" value="GAF domain-like"/>
    <property type="match status" value="1"/>
</dbReference>
<keyword evidence="14" id="KW-1185">Reference proteome</keyword>
<sequence length="414" mass="44418">MTIDAPAPAPAGPDERTADAERVRALTDLDALAVPPRRDLVALVDLAALLSGMPMATINLVSDTQQHQVATYGFAASVCRREDSMCARTLHETEPVVVDDASVDERFRDNPFVTGELGRVRFYASQRLTTREGVVIGTLCVFDEKPRTLSPDQVQALCTVADRVVDVLELELAGRRLAAANEQLAASNERLADFAGQVSHDLKNPLTAVAMSLEMAREEADDVPDLAGTPLVSLLERAARGADRMQGMIDDMLAYARGGAEPQLEPVDLAAVMAAVVDDLAGDVADGRLDVQDLPVVVGDPVQLRLVLQNLVANGLKFTREGEQPRVSVSARRTTSGWRVEVADHGRGVAAEERERVFEPFVRLDKRVPGTGVGLATCRRILAAHGGRTGLDEAPGGGTLAWFELPDLPEDDPA</sequence>
<keyword evidence="11" id="KW-0175">Coiled coil</keyword>
<evidence type="ECO:0000256" key="10">
    <source>
        <dbReference type="ARBA" id="ARBA00039401"/>
    </source>
</evidence>
<comment type="caution">
    <text evidence="13">The sequence shown here is derived from an EMBL/GenBank/DDBJ whole genome shotgun (WGS) entry which is preliminary data.</text>
</comment>
<evidence type="ECO:0000256" key="5">
    <source>
        <dbReference type="ARBA" id="ARBA00022679"/>
    </source>
</evidence>
<evidence type="ECO:0000256" key="4">
    <source>
        <dbReference type="ARBA" id="ARBA00022553"/>
    </source>
</evidence>
<dbReference type="InterPro" id="IPR003018">
    <property type="entry name" value="GAF"/>
</dbReference>
<dbReference type="InterPro" id="IPR036890">
    <property type="entry name" value="HATPase_C_sf"/>
</dbReference>
<dbReference type="InterPro" id="IPR029016">
    <property type="entry name" value="GAF-like_dom_sf"/>
</dbReference>
<dbReference type="InterPro" id="IPR004358">
    <property type="entry name" value="Sig_transdc_His_kin-like_C"/>
</dbReference>
<dbReference type="PANTHER" id="PTHR42878">
    <property type="entry name" value="TWO-COMPONENT HISTIDINE KINASE"/>
    <property type="match status" value="1"/>
</dbReference>
<dbReference type="SMART" id="SM00065">
    <property type="entry name" value="GAF"/>
    <property type="match status" value="1"/>
</dbReference>
<evidence type="ECO:0000256" key="2">
    <source>
        <dbReference type="ARBA" id="ARBA00004236"/>
    </source>
</evidence>
<evidence type="ECO:0000256" key="8">
    <source>
        <dbReference type="ARBA" id="ARBA00022840"/>
    </source>
</evidence>
<evidence type="ECO:0000256" key="6">
    <source>
        <dbReference type="ARBA" id="ARBA00022741"/>
    </source>
</evidence>
<comment type="subcellular location">
    <subcellularLocation>
        <location evidence="2">Cell membrane</location>
    </subcellularLocation>
</comment>
<keyword evidence="4" id="KW-0597">Phosphoprotein</keyword>
<dbReference type="PRINTS" id="PR00344">
    <property type="entry name" value="BCTRLSENSOR"/>
</dbReference>
<dbReference type="CDD" id="cd00082">
    <property type="entry name" value="HisKA"/>
    <property type="match status" value="1"/>
</dbReference>
<comment type="catalytic activity">
    <reaction evidence="1">
        <text>ATP + protein L-histidine = ADP + protein N-phospho-L-histidine.</text>
        <dbReference type="EC" id="2.7.13.3"/>
    </reaction>
</comment>
<protein>
    <recommendedName>
        <fullName evidence="10">Sensor-like histidine kinase SenX3</fullName>
        <ecNumber evidence="3">2.7.13.3</ecNumber>
    </recommendedName>
</protein>
<dbReference type="Pfam" id="PF02518">
    <property type="entry name" value="HATPase_c"/>
    <property type="match status" value="1"/>
</dbReference>
<dbReference type="InterPro" id="IPR003661">
    <property type="entry name" value="HisK_dim/P_dom"/>
</dbReference>
<dbReference type="PANTHER" id="PTHR42878:SF7">
    <property type="entry name" value="SENSOR HISTIDINE KINASE GLRK"/>
    <property type="match status" value="1"/>
</dbReference>
<dbReference type="Pfam" id="PF00512">
    <property type="entry name" value="HisKA"/>
    <property type="match status" value="1"/>
</dbReference>
<keyword evidence="9" id="KW-0902">Two-component regulatory system</keyword>
<dbReference type="GO" id="GO:0005524">
    <property type="term" value="F:ATP binding"/>
    <property type="evidence" value="ECO:0007669"/>
    <property type="project" value="UniProtKB-KW"/>
</dbReference>
<feature type="coiled-coil region" evidence="11">
    <location>
        <begin position="170"/>
        <end position="197"/>
    </location>
</feature>
<keyword evidence="6" id="KW-0547">Nucleotide-binding</keyword>
<dbReference type="Gene3D" id="1.10.287.130">
    <property type="match status" value="1"/>
</dbReference>
<name>A0ABW0BP54_9ACTN</name>
<dbReference type="SMART" id="SM00387">
    <property type="entry name" value="HATPase_c"/>
    <property type="match status" value="1"/>
</dbReference>
<keyword evidence="8 13" id="KW-0067">ATP-binding</keyword>
<reference evidence="14" key="1">
    <citation type="journal article" date="2019" name="Int. J. Syst. Evol. Microbiol.">
        <title>The Global Catalogue of Microorganisms (GCM) 10K type strain sequencing project: providing services to taxonomists for standard genome sequencing and annotation.</title>
        <authorList>
            <consortium name="The Broad Institute Genomics Platform"/>
            <consortium name="The Broad Institute Genome Sequencing Center for Infectious Disease"/>
            <person name="Wu L."/>
            <person name="Ma J."/>
        </authorList>
    </citation>
    <scope>NUCLEOTIDE SEQUENCE [LARGE SCALE GENOMIC DNA]</scope>
    <source>
        <strain evidence="14">DFY41</strain>
    </source>
</reference>
<organism evidence="13 14">
    <name type="scientific">Nocardioides taihuensis</name>
    <dbReference type="NCBI Taxonomy" id="1835606"/>
    <lineage>
        <taxon>Bacteria</taxon>
        <taxon>Bacillati</taxon>
        <taxon>Actinomycetota</taxon>
        <taxon>Actinomycetes</taxon>
        <taxon>Propionibacteriales</taxon>
        <taxon>Nocardioidaceae</taxon>
        <taxon>Nocardioides</taxon>
    </lineage>
</organism>
<keyword evidence="7" id="KW-0418">Kinase</keyword>
<dbReference type="RefSeq" id="WP_378592881.1">
    <property type="nucleotide sequence ID" value="NZ_JBHSKD010000027.1"/>
</dbReference>
<evidence type="ECO:0000256" key="11">
    <source>
        <dbReference type="SAM" id="Coils"/>
    </source>
</evidence>
<evidence type="ECO:0000259" key="12">
    <source>
        <dbReference type="PROSITE" id="PS50109"/>
    </source>
</evidence>
<dbReference type="InterPro" id="IPR005467">
    <property type="entry name" value="His_kinase_dom"/>
</dbReference>
<gene>
    <name evidence="13" type="ORF">ACFPGP_20260</name>
</gene>
<dbReference type="SUPFAM" id="SSF47384">
    <property type="entry name" value="Homodimeric domain of signal transducing histidine kinase"/>
    <property type="match status" value="1"/>
</dbReference>
<evidence type="ECO:0000256" key="1">
    <source>
        <dbReference type="ARBA" id="ARBA00000085"/>
    </source>
</evidence>